<dbReference type="Pfam" id="PF13181">
    <property type="entry name" value="TPR_8"/>
    <property type="match status" value="1"/>
</dbReference>
<dbReference type="GO" id="GO:0052621">
    <property type="term" value="F:diguanylate cyclase activity"/>
    <property type="evidence" value="ECO:0007669"/>
    <property type="project" value="UniProtKB-EC"/>
</dbReference>
<sequence length="672" mass="72982">MKGSVAASTTVLLARPPRGQGALLLLLCSVFAPTPAFARRPPELAMLPPTVSAPLADSAGFALRAAGRSAAASRAWQACAELAALDDRFELRLRCLGNAGAAAALAGQPMLAAQLQRTRRDLALGVAPRDEIDARLALAQLVRRGGDLPAAEAAYRDTIALARRYGDRLGQAQAWSGLALVRKNLGDYYEALEAETAALALRGALGENAKLHSSYINLAALYEQLEDLDRARDYQARGLAASTGSADPLDRASAQVSMAGLLNDSGAAYAPTAYTLAQDAYERQRRLGNRPGMLDARFHQGRALLLLGRIDEAQRVLEPLLDEADRLGQRASKAHVQFRLAEVAAARGDTRAAIDLAQRSLAAYVAIDNPHRQAKAHGLLQALYAAAGDPQAALRHEAQRLRLRERLLGVHVTRRVGALFEEFRAQRDADRIRLLESEREIVRARRDRDRYQRGIWALVATSLGAMLALVAWRYRRSLVRNRFLAERERRGENERKRLAEANAQLYASATTDPLTGIANRSRGLERLRQVLALARDTDLVAIGLVDVDHFKRINDTWGHQAGDSVLCAVADTLERTLADAVVVARIGGEEFLVVLDGKPARDAARRFETARAAMADIAPETDIRITVSIGWCVHCGPAVPVDLLLAAADAAMYRAKAMGRDRVEGCARPVEI</sequence>
<feature type="domain" description="GGDEF" evidence="5">
    <location>
        <begin position="538"/>
        <end position="668"/>
    </location>
</feature>
<keyword evidence="4" id="KW-1133">Transmembrane helix</keyword>
<feature type="transmembrane region" description="Helical" evidence="4">
    <location>
        <begin position="454"/>
        <end position="472"/>
    </location>
</feature>
<dbReference type="InterPro" id="IPR029787">
    <property type="entry name" value="Nucleotide_cyclase"/>
</dbReference>
<dbReference type="RefSeq" id="WP_263541816.1">
    <property type="nucleotide sequence ID" value="NZ_JAOVZO020000018.1"/>
</dbReference>
<dbReference type="CDD" id="cd01949">
    <property type="entry name" value="GGDEF"/>
    <property type="match status" value="1"/>
</dbReference>
<keyword evidence="4" id="KW-0472">Membrane</keyword>
<comment type="cofactor">
    <cofactor evidence="1">
        <name>Mg(2+)</name>
        <dbReference type="ChEBI" id="CHEBI:18420"/>
    </cofactor>
</comment>
<evidence type="ECO:0000256" key="4">
    <source>
        <dbReference type="SAM" id="Phobius"/>
    </source>
</evidence>
<keyword evidence="7" id="KW-1185">Reference proteome</keyword>
<dbReference type="Pfam" id="PF00990">
    <property type="entry name" value="GGDEF"/>
    <property type="match status" value="1"/>
</dbReference>
<dbReference type="InterPro" id="IPR000160">
    <property type="entry name" value="GGDEF_dom"/>
</dbReference>
<evidence type="ECO:0000256" key="3">
    <source>
        <dbReference type="ARBA" id="ARBA00034247"/>
    </source>
</evidence>
<organism evidence="6 7">
    <name type="scientific">Tahibacter soli</name>
    <dbReference type="NCBI Taxonomy" id="2983605"/>
    <lineage>
        <taxon>Bacteria</taxon>
        <taxon>Pseudomonadati</taxon>
        <taxon>Pseudomonadota</taxon>
        <taxon>Gammaproteobacteria</taxon>
        <taxon>Lysobacterales</taxon>
        <taxon>Rhodanobacteraceae</taxon>
        <taxon>Tahibacter</taxon>
    </lineage>
</organism>
<dbReference type="PROSITE" id="PS50887">
    <property type="entry name" value="GGDEF"/>
    <property type="match status" value="1"/>
</dbReference>
<accession>A0A9X3YM38</accession>
<dbReference type="InterPro" id="IPR011990">
    <property type="entry name" value="TPR-like_helical_dom_sf"/>
</dbReference>
<dbReference type="Proteomes" id="UP001139971">
    <property type="component" value="Unassembled WGS sequence"/>
</dbReference>
<dbReference type="InterPro" id="IPR019734">
    <property type="entry name" value="TPR_rpt"/>
</dbReference>
<evidence type="ECO:0000313" key="6">
    <source>
        <dbReference type="EMBL" id="MDC8014177.1"/>
    </source>
</evidence>
<dbReference type="AlphaFoldDB" id="A0A9X3YM38"/>
<name>A0A9X3YM38_9GAMM</name>
<evidence type="ECO:0000256" key="2">
    <source>
        <dbReference type="ARBA" id="ARBA00012528"/>
    </source>
</evidence>
<dbReference type="Gene3D" id="3.30.70.270">
    <property type="match status" value="1"/>
</dbReference>
<gene>
    <name evidence="6" type="ORF">OD750_016650</name>
</gene>
<evidence type="ECO:0000256" key="1">
    <source>
        <dbReference type="ARBA" id="ARBA00001946"/>
    </source>
</evidence>
<reference evidence="6" key="1">
    <citation type="submission" date="2023-02" db="EMBL/GenBank/DDBJ databases">
        <title>Tahibacter soli sp. nov. isolated from soil.</title>
        <authorList>
            <person name="Baek J.H."/>
            <person name="Lee J.K."/>
            <person name="Choi D.G."/>
            <person name="Jeon C.O."/>
        </authorList>
    </citation>
    <scope>NUCLEOTIDE SEQUENCE</scope>
    <source>
        <strain evidence="6">BL</strain>
    </source>
</reference>
<evidence type="ECO:0000259" key="5">
    <source>
        <dbReference type="PROSITE" id="PS50887"/>
    </source>
</evidence>
<dbReference type="FunFam" id="3.30.70.270:FF:000001">
    <property type="entry name" value="Diguanylate cyclase domain protein"/>
    <property type="match status" value="1"/>
</dbReference>
<dbReference type="NCBIfam" id="TIGR00254">
    <property type="entry name" value="GGDEF"/>
    <property type="match status" value="1"/>
</dbReference>
<protein>
    <recommendedName>
        <fullName evidence="2">diguanylate cyclase</fullName>
        <ecNumber evidence="2">2.7.7.65</ecNumber>
    </recommendedName>
</protein>
<dbReference type="SMART" id="SM00028">
    <property type="entry name" value="TPR"/>
    <property type="match status" value="4"/>
</dbReference>
<dbReference type="EMBL" id="JAOVZO020000018">
    <property type="protein sequence ID" value="MDC8014177.1"/>
    <property type="molecule type" value="Genomic_DNA"/>
</dbReference>
<keyword evidence="4" id="KW-0812">Transmembrane</keyword>
<dbReference type="PANTHER" id="PTHR45138:SF9">
    <property type="entry name" value="DIGUANYLATE CYCLASE DGCM-RELATED"/>
    <property type="match status" value="1"/>
</dbReference>
<dbReference type="SUPFAM" id="SSF55073">
    <property type="entry name" value="Nucleotide cyclase"/>
    <property type="match status" value="1"/>
</dbReference>
<evidence type="ECO:0000313" key="7">
    <source>
        <dbReference type="Proteomes" id="UP001139971"/>
    </source>
</evidence>
<comment type="caution">
    <text evidence="6">The sequence shown here is derived from an EMBL/GenBank/DDBJ whole genome shotgun (WGS) entry which is preliminary data.</text>
</comment>
<proteinExistence type="predicted"/>
<dbReference type="InterPro" id="IPR050469">
    <property type="entry name" value="Diguanylate_Cyclase"/>
</dbReference>
<dbReference type="SUPFAM" id="SSF48452">
    <property type="entry name" value="TPR-like"/>
    <property type="match status" value="2"/>
</dbReference>
<dbReference type="PANTHER" id="PTHR45138">
    <property type="entry name" value="REGULATORY COMPONENTS OF SENSORY TRANSDUCTION SYSTEM"/>
    <property type="match status" value="1"/>
</dbReference>
<comment type="catalytic activity">
    <reaction evidence="3">
        <text>2 GTP = 3',3'-c-di-GMP + 2 diphosphate</text>
        <dbReference type="Rhea" id="RHEA:24898"/>
        <dbReference type="ChEBI" id="CHEBI:33019"/>
        <dbReference type="ChEBI" id="CHEBI:37565"/>
        <dbReference type="ChEBI" id="CHEBI:58805"/>
        <dbReference type="EC" id="2.7.7.65"/>
    </reaction>
</comment>
<dbReference type="InterPro" id="IPR043128">
    <property type="entry name" value="Rev_trsase/Diguanyl_cyclase"/>
</dbReference>
<dbReference type="Gene3D" id="1.25.40.10">
    <property type="entry name" value="Tetratricopeptide repeat domain"/>
    <property type="match status" value="2"/>
</dbReference>
<dbReference type="EC" id="2.7.7.65" evidence="2"/>
<dbReference type="SMART" id="SM00267">
    <property type="entry name" value="GGDEF"/>
    <property type="match status" value="1"/>
</dbReference>